<comment type="caution">
    <text evidence="2">The sequence shown here is derived from an EMBL/GenBank/DDBJ whole genome shotgun (WGS) entry which is preliminary data.</text>
</comment>
<dbReference type="EMBL" id="QMEU01000148">
    <property type="protein sequence ID" value="RAU90052.1"/>
    <property type="molecule type" value="Genomic_DNA"/>
</dbReference>
<organism evidence="2 3">
    <name type="scientific">Mycobacterium colombiense</name>
    <dbReference type="NCBI Taxonomy" id="339268"/>
    <lineage>
        <taxon>Bacteria</taxon>
        <taxon>Bacillati</taxon>
        <taxon>Actinomycetota</taxon>
        <taxon>Actinomycetes</taxon>
        <taxon>Mycobacteriales</taxon>
        <taxon>Mycobacteriaceae</taxon>
        <taxon>Mycobacterium</taxon>
        <taxon>Mycobacterium avium complex (MAC)</taxon>
    </lineage>
</organism>
<dbReference type="AlphaFoldDB" id="A0A329K5F8"/>
<accession>A0A329K5F8</accession>
<evidence type="ECO:0000256" key="1">
    <source>
        <dbReference type="SAM" id="MobiDB-lite"/>
    </source>
</evidence>
<proteinExistence type="predicted"/>
<feature type="compositionally biased region" description="Basic residues" evidence="1">
    <location>
        <begin position="42"/>
        <end position="66"/>
    </location>
</feature>
<dbReference type="Proteomes" id="UP000250347">
    <property type="component" value="Unassembled WGS sequence"/>
</dbReference>
<name>A0A329K5F8_9MYCO</name>
<gene>
    <name evidence="2" type="ORF">DQP58_24695</name>
</gene>
<sequence>MIYNIASRRAARLPGVGVLQYWRCHAALCCANSIAGETNAGRRTRSAASAKRRAPAKALLRRSLRR</sequence>
<feature type="region of interest" description="Disordered" evidence="1">
    <location>
        <begin position="41"/>
        <end position="66"/>
    </location>
</feature>
<protein>
    <submittedName>
        <fullName evidence="2">Uncharacterized protein</fullName>
    </submittedName>
</protein>
<evidence type="ECO:0000313" key="2">
    <source>
        <dbReference type="EMBL" id="RAU90052.1"/>
    </source>
</evidence>
<reference evidence="2 3" key="1">
    <citation type="submission" date="2018-06" db="EMBL/GenBank/DDBJ databases">
        <title>NTM in soil in Japan.</title>
        <authorList>
            <person name="Ohya K."/>
        </authorList>
    </citation>
    <scope>NUCLEOTIDE SEQUENCE [LARGE SCALE GENOMIC DNA]</scope>
    <source>
        <strain evidence="2 3">GF76</strain>
    </source>
</reference>
<evidence type="ECO:0000313" key="3">
    <source>
        <dbReference type="Proteomes" id="UP000250347"/>
    </source>
</evidence>